<dbReference type="InterPro" id="IPR043129">
    <property type="entry name" value="ATPase_NBD"/>
</dbReference>
<dbReference type="InterPro" id="IPR005999">
    <property type="entry name" value="Glycerol_kin"/>
</dbReference>
<evidence type="ECO:0000259" key="11">
    <source>
        <dbReference type="Pfam" id="PF00370"/>
    </source>
</evidence>
<dbReference type="EC" id="2.7.1.30" evidence="3"/>
<protein>
    <recommendedName>
        <fullName evidence="3">glycerol kinase</fullName>
        <ecNumber evidence="3">2.7.1.30</ecNumber>
    </recommendedName>
    <alternativeName>
        <fullName evidence="9">ATP:glycerol 3-phosphotransferase</fullName>
    </alternativeName>
</protein>
<evidence type="ECO:0000256" key="6">
    <source>
        <dbReference type="ARBA" id="ARBA00022777"/>
    </source>
</evidence>
<dbReference type="Pfam" id="PF02782">
    <property type="entry name" value="FGGY_C"/>
    <property type="match status" value="1"/>
</dbReference>
<dbReference type="FunFam" id="3.30.420.40:FF:000007">
    <property type="entry name" value="Glycerol kinase"/>
    <property type="match status" value="1"/>
</dbReference>
<dbReference type="InterPro" id="IPR018484">
    <property type="entry name" value="FGGY_N"/>
</dbReference>
<dbReference type="FunFam" id="3.30.420.40:FF:000008">
    <property type="entry name" value="Glycerol kinase"/>
    <property type="match status" value="1"/>
</dbReference>
<comment type="similarity">
    <text evidence="2">Belongs to the FGGY kinase family.</text>
</comment>
<evidence type="ECO:0000256" key="1">
    <source>
        <dbReference type="ARBA" id="ARBA00005190"/>
    </source>
</evidence>
<sequence>MTKKSYILALDQGTTSSRAIIFSEKGEFIASAAETYRQIYPHDGWVEHEAQAIWQTTINSARAVLARAQLAANEILALGISNQRETTIVWDKDTGNAIYNAIVWQDRRTAKFCEKLQQDANIVASVHAKTGLLLDPYFSASKIAWLLDNVDGAREKAEAGQLCFGTVDSFLLWHLTGGKEFATDATNASRTLLFNIVEQCWDDELLALFNIPKQLLPEVKNSADNFGVTNAKHFGAEIAINALIGDQQAALVGQACFAKGMMKATYGTGGFVMVNTGAKPVWSKHKMLTTLAYRINHQSCYALEGSIFMAGATMQWLRDELHLLTDVASSQALAQSLVGENSVYLVPAFTGLGAPHWQPEARGAIVGLNRDSGIKEIVNAALASVAYQTQDLLMAMAQDGIKTTQLRVDGGMVVNDWLLQFLADILALTIERPKITETSALGAALLAGLQHGLFSSLEQAAQSWQLQASYRPTMSAASRQRHYQGWLAALQRVKD</sequence>
<dbReference type="NCBIfam" id="NF000756">
    <property type="entry name" value="PRK00047.1"/>
    <property type="match status" value="1"/>
</dbReference>
<dbReference type="PROSITE" id="PS00933">
    <property type="entry name" value="FGGY_KINASES_1"/>
    <property type="match status" value="1"/>
</dbReference>
<dbReference type="RefSeq" id="WP_085286139.1">
    <property type="nucleotide sequence ID" value="NZ_FOBI01000027.1"/>
</dbReference>
<keyword evidence="14" id="KW-1185">Reference proteome</keyword>
<dbReference type="GO" id="GO:0005524">
    <property type="term" value="F:ATP binding"/>
    <property type="evidence" value="ECO:0007669"/>
    <property type="project" value="UniProtKB-KW"/>
</dbReference>
<evidence type="ECO:0000256" key="8">
    <source>
        <dbReference type="ARBA" id="ARBA00022840"/>
    </source>
</evidence>
<dbReference type="Gene3D" id="3.30.420.40">
    <property type="match status" value="2"/>
</dbReference>
<gene>
    <name evidence="13" type="ORF">SAMN05216262_12723</name>
</gene>
<dbReference type="STRING" id="641665.GCA_002104455_02203"/>
<evidence type="ECO:0000313" key="13">
    <source>
        <dbReference type="EMBL" id="SEL86398.1"/>
    </source>
</evidence>
<evidence type="ECO:0000256" key="10">
    <source>
        <dbReference type="ARBA" id="ARBA00052101"/>
    </source>
</evidence>
<dbReference type="InterPro" id="IPR018483">
    <property type="entry name" value="Carb_kinase_FGGY_CS"/>
</dbReference>
<dbReference type="CDD" id="cd07786">
    <property type="entry name" value="FGGY_EcGK_like"/>
    <property type="match status" value="1"/>
</dbReference>
<keyword evidence="7" id="KW-0319">Glycerol metabolism</keyword>
<feature type="domain" description="Carbohydrate kinase FGGY N-terminal" evidence="11">
    <location>
        <begin position="6"/>
        <end position="253"/>
    </location>
</feature>
<dbReference type="InterPro" id="IPR000577">
    <property type="entry name" value="Carb_kinase_FGGY"/>
</dbReference>
<keyword evidence="4" id="KW-0808">Transferase</keyword>
<dbReference type="NCBIfam" id="TIGR01311">
    <property type="entry name" value="glycerol_kin"/>
    <property type="match status" value="1"/>
</dbReference>
<dbReference type="Pfam" id="PF00370">
    <property type="entry name" value="FGGY_N"/>
    <property type="match status" value="1"/>
</dbReference>
<evidence type="ECO:0000256" key="9">
    <source>
        <dbReference type="ARBA" id="ARBA00043149"/>
    </source>
</evidence>
<dbReference type="PANTHER" id="PTHR10196:SF78">
    <property type="entry name" value="GLYCEROL KINASE"/>
    <property type="match status" value="1"/>
</dbReference>
<keyword evidence="6 13" id="KW-0418">Kinase</keyword>
<proteinExistence type="inferred from homology"/>
<comment type="pathway">
    <text evidence="1">Polyol metabolism; glycerol degradation via glycerol kinase pathway; sn-glycerol 3-phosphate from glycerol: step 1/1.</text>
</comment>
<dbReference type="SUPFAM" id="SSF53067">
    <property type="entry name" value="Actin-like ATPase domain"/>
    <property type="match status" value="2"/>
</dbReference>
<dbReference type="GO" id="GO:0004370">
    <property type="term" value="F:glycerol kinase activity"/>
    <property type="evidence" value="ECO:0007669"/>
    <property type="project" value="UniProtKB-EC"/>
</dbReference>
<comment type="catalytic activity">
    <reaction evidence="10">
        <text>glycerol + ATP = sn-glycerol 3-phosphate + ADP + H(+)</text>
        <dbReference type="Rhea" id="RHEA:21644"/>
        <dbReference type="ChEBI" id="CHEBI:15378"/>
        <dbReference type="ChEBI" id="CHEBI:17754"/>
        <dbReference type="ChEBI" id="CHEBI:30616"/>
        <dbReference type="ChEBI" id="CHEBI:57597"/>
        <dbReference type="ChEBI" id="CHEBI:456216"/>
        <dbReference type="EC" id="2.7.1.30"/>
    </reaction>
</comment>
<name>A0A1H7TNX7_9GAMM</name>
<evidence type="ECO:0000256" key="7">
    <source>
        <dbReference type="ARBA" id="ARBA00022798"/>
    </source>
</evidence>
<evidence type="ECO:0000259" key="12">
    <source>
        <dbReference type="Pfam" id="PF02782"/>
    </source>
</evidence>
<evidence type="ECO:0000256" key="2">
    <source>
        <dbReference type="ARBA" id="ARBA00009156"/>
    </source>
</evidence>
<reference evidence="14" key="1">
    <citation type="submission" date="2016-10" db="EMBL/GenBank/DDBJ databases">
        <authorList>
            <person name="Varghese N."/>
            <person name="Submissions S."/>
        </authorList>
    </citation>
    <scope>NUCLEOTIDE SEQUENCE [LARGE SCALE GENOMIC DNA]</scope>
    <source>
        <strain evidence="14">CGMCC 1.9127</strain>
    </source>
</reference>
<evidence type="ECO:0000256" key="4">
    <source>
        <dbReference type="ARBA" id="ARBA00022679"/>
    </source>
</evidence>
<organism evidence="13 14">
    <name type="scientific">Colwellia chukchiensis</name>
    <dbReference type="NCBI Taxonomy" id="641665"/>
    <lineage>
        <taxon>Bacteria</taxon>
        <taxon>Pseudomonadati</taxon>
        <taxon>Pseudomonadota</taxon>
        <taxon>Gammaproteobacteria</taxon>
        <taxon>Alteromonadales</taxon>
        <taxon>Colwelliaceae</taxon>
        <taxon>Colwellia</taxon>
    </lineage>
</organism>
<evidence type="ECO:0000256" key="5">
    <source>
        <dbReference type="ARBA" id="ARBA00022741"/>
    </source>
</evidence>
<evidence type="ECO:0000256" key="3">
    <source>
        <dbReference type="ARBA" id="ARBA00012099"/>
    </source>
</evidence>
<dbReference type="EMBL" id="FOBI01000027">
    <property type="protein sequence ID" value="SEL86398.1"/>
    <property type="molecule type" value="Genomic_DNA"/>
</dbReference>
<dbReference type="InterPro" id="IPR018485">
    <property type="entry name" value="FGGY_C"/>
</dbReference>
<dbReference type="PANTHER" id="PTHR10196">
    <property type="entry name" value="SUGAR KINASE"/>
    <property type="match status" value="1"/>
</dbReference>
<dbReference type="OrthoDB" id="9805576at2"/>
<dbReference type="AlphaFoldDB" id="A0A1H7TNX7"/>
<dbReference type="PIRSF" id="PIRSF000538">
    <property type="entry name" value="GlpK"/>
    <property type="match status" value="1"/>
</dbReference>
<dbReference type="GO" id="GO:0005829">
    <property type="term" value="C:cytosol"/>
    <property type="evidence" value="ECO:0007669"/>
    <property type="project" value="TreeGrafter"/>
</dbReference>
<keyword evidence="5" id="KW-0547">Nucleotide-binding</keyword>
<dbReference type="GO" id="GO:0019563">
    <property type="term" value="P:glycerol catabolic process"/>
    <property type="evidence" value="ECO:0007669"/>
    <property type="project" value="TreeGrafter"/>
</dbReference>
<accession>A0A1H7TNX7</accession>
<evidence type="ECO:0000313" key="14">
    <source>
        <dbReference type="Proteomes" id="UP000199297"/>
    </source>
</evidence>
<dbReference type="Proteomes" id="UP000199297">
    <property type="component" value="Unassembled WGS sequence"/>
</dbReference>
<dbReference type="GO" id="GO:0006072">
    <property type="term" value="P:glycerol-3-phosphate metabolic process"/>
    <property type="evidence" value="ECO:0007669"/>
    <property type="project" value="InterPro"/>
</dbReference>
<keyword evidence="8" id="KW-0067">ATP-binding</keyword>
<feature type="domain" description="Carbohydrate kinase FGGY C-terminal" evidence="12">
    <location>
        <begin position="263"/>
        <end position="449"/>
    </location>
</feature>